<organism evidence="2 3">
    <name type="scientific">Chondrus crispus</name>
    <name type="common">Carrageen Irish moss</name>
    <name type="synonym">Polymorpha crispa</name>
    <dbReference type="NCBI Taxonomy" id="2769"/>
    <lineage>
        <taxon>Eukaryota</taxon>
        <taxon>Rhodophyta</taxon>
        <taxon>Florideophyceae</taxon>
        <taxon>Rhodymeniophycidae</taxon>
        <taxon>Gigartinales</taxon>
        <taxon>Gigartinaceae</taxon>
        <taxon>Chondrus</taxon>
    </lineage>
</organism>
<dbReference type="KEGG" id="ccp:CHC_T00000050001"/>
<dbReference type="Gramene" id="CDF37920">
    <property type="protein sequence ID" value="CDF37920"/>
    <property type="gene ID" value="CHC_T00000050001"/>
</dbReference>
<dbReference type="EMBL" id="HG001883">
    <property type="protein sequence ID" value="CDF37920.1"/>
    <property type="molecule type" value="Genomic_DNA"/>
</dbReference>
<gene>
    <name evidence="2" type="ORF">CHC_T00000050001</name>
</gene>
<feature type="compositionally biased region" description="Polar residues" evidence="1">
    <location>
        <begin position="78"/>
        <end position="87"/>
    </location>
</feature>
<protein>
    <submittedName>
        <fullName evidence="2">Uncharacterized protein</fullName>
    </submittedName>
</protein>
<reference evidence="3" key="1">
    <citation type="journal article" date="2013" name="Proc. Natl. Acad. Sci. U.S.A.">
        <title>Genome structure and metabolic features in the red seaweed Chondrus crispus shed light on evolution of the Archaeplastida.</title>
        <authorList>
            <person name="Collen J."/>
            <person name="Porcel B."/>
            <person name="Carre W."/>
            <person name="Ball S.G."/>
            <person name="Chaparro C."/>
            <person name="Tonon T."/>
            <person name="Barbeyron T."/>
            <person name="Michel G."/>
            <person name="Noel B."/>
            <person name="Valentin K."/>
            <person name="Elias M."/>
            <person name="Artiguenave F."/>
            <person name="Arun A."/>
            <person name="Aury J.M."/>
            <person name="Barbosa-Neto J.F."/>
            <person name="Bothwell J.H."/>
            <person name="Bouget F.Y."/>
            <person name="Brillet L."/>
            <person name="Cabello-Hurtado F."/>
            <person name="Capella-Gutierrez S."/>
            <person name="Charrier B."/>
            <person name="Cladiere L."/>
            <person name="Cock J.M."/>
            <person name="Coelho S.M."/>
            <person name="Colleoni C."/>
            <person name="Czjzek M."/>
            <person name="Da Silva C."/>
            <person name="Delage L."/>
            <person name="Denoeud F."/>
            <person name="Deschamps P."/>
            <person name="Dittami S.M."/>
            <person name="Gabaldon T."/>
            <person name="Gachon C.M."/>
            <person name="Groisillier A."/>
            <person name="Herve C."/>
            <person name="Jabbari K."/>
            <person name="Katinka M."/>
            <person name="Kloareg B."/>
            <person name="Kowalczyk N."/>
            <person name="Labadie K."/>
            <person name="Leblanc C."/>
            <person name="Lopez P.J."/>
            <person name="McLachlan D.H."/>
            <person name="Meslet-Cladiere L."/>
            <person name="Moustafa A."/>
            <person name="Nehr Z."/>
            <person name="Nyvall Collen P."/>
            <person name="Panaud O."/>
            <person name="Partensky F."/>
            <person name="Poulain J."/>
            <person name="Rensing S.A."/>
            <person name="Rousvoal S."/>
            <person name="Samson G."/>
            <person name="Symeonidi A."/>
            <person name="Weissenbach J."/>
            <person name="Zambounis A."/>
            <person name="Wincker P."/>
            <person name="Boyen C."/>
        </authorList>
    </citation>
    <scope>NUCLEOTIDE SEQUENCE [LARGE SCALE GENOMIC DNA]</scope>
    <source>
        <strain evidence="3">cv. Stackhouse</strain>
    </source>
</reference>
<keyword evidence="3" id="KW-1185">Reference proteome</keyword>
<dbReference type="RefSeq" id="XP_005717791.1">
    <property type="nucleotide sequence ID" value="XM_005717734.1"/>
</dbReference>
<dbReference type="OrthoDB" id="10612069at2759"/>
<accession>R7QKI8</accession>
<name>R7QKI8_CHOCR</name>
<sequence length="293" mass="31978">MVEVLPVPFLPQHTSAISSNPGSHRSSSCILTSTDTLQNRSRFLVNVTTSQNMSSAGSSKEAGGSGEKREKRRRGRQPRQSLVSPTMHQSISQFANVIGGPVFVPAGFRDYSGWLSTISGPRYQLAWSNLVRAFTQECATVEQKTIPQLKRDVVTDIVNMVVDKRPHESAKLVSTNARRQCETRPSGGISVMTIFEKHLLAQQEVRPILPKAPKRGGAASPPRGSASTGSPKRTSVTTPRSGIPISSLLVESRHPNPGGSKAPRSPTSTRLPPIADFDAQVQEIKKRDRDRRR</sequence>
<dbReference type="AlphaFoldDB" id="R7QKI8"/>
<proteinExistence type="predicted"/>
<feature type="region of interest" description="Disordered" evidence="1">
    <location>
        <begin position="48"/>
        <end position="87"/>
    </location>
</feature>
<evidence type="ECO:0000313" key="2">
    <source>
        <dbReference type="EMBL" id="CDF37920.1"/>
    </source>
</evidence>
<dbReference type="Proteomes" id="UP000012073">
    <property type="component" value="Unassembled WGS sequence"/>
</dbReference>
<feature type="compositionally biased region" description="Polar residues" evidence="1">
    <location>
        <begin position="225"/>
        <end position="240"/>
    </location>
</feature>
<dbReference type="GeneID" id="17325494"/>
<feature type="region of interest" description="Disordered" evidence="1">
    <location>
        <begin position="208"/>
        <end position="293"/>
    </location>
</feature>
<evidence type="ECO:0000256" key="1">
    <source>
        <dbReference type="SAM" id="MobiDB-lite"/>
    </source>
</evidence>
<evidence type="ECO:0000313" key="3">
    <source>
        <dbReference type="Proteomes" id="UP000012073"/>
    </source>
</evidence>